<keyword evidence="4" id="KW-0479">Metal-binding</keyword>
<evidence type="ECO:0000313" key="13">
    <source>
        <dbReference type="EMBL" id="PTE17417.1"/>
    </source>
</evidence>
<protein>
    <recommendedName>
        <fullName evidence="15">Heme A synthase</fullName>
    </recommendedName>
</protein>
<evidence type="ECO:0000256" key="7">
    <source>
        <dbReference type="ARBA" id="ARBA00023004"/>
    </source>
</evidence>
<evidence type="ECO:0000256" key="10">
    <source>
        <dbReference type="ARBA" id="ARBA00044501"/>
    </source>
</evidence>
<comment type="pathway">
    <text evidence="10">Porphyrin-containing compound metabolism; heme A biosynthesis; heme A from heme O: step 1/1.</text>
</comment>
<feature type="transmembrane region" description="Helical" evidence="12">
    <location>
        <begin position="288"/>
        <end position="312"/>
    </location>
</feature>
<comment type="catalytic activity">
    <reaction evidence="11">
        <text>Fe(II)-heme o + 2 A + H2O = Fe(II)-heme a + 2 AH2</text>
        <dbReference type="Rhea" id="RHEA:63388"/>
        <dbReference type="ChEBI" id="CHEBI:13193"/>
        <dbReference type="ChEBI" id="CHEBI:15377"/>
        <dbReference type="ChEBI" id="CHEBI:17499"/>
        <dbReference type="ChEBI" id="CHEBI:60530"/>
        <dbReference type="ChEBI" id="CHEBI:61715"/>
        <dbReference type="EC" id="1.17.99.9"/>
    </reaction>
    <physiologicalReaction direction="left-to-right" evidence="11">
        <dbReference type="Rhea" id="RHEA:63389"/>
    </physiologicalReaction>
</comment>
<feature type="transmembrane region" description="Helical" evidence="12">
    <location>
        <begin position="409"/>
        <end position="431"/>
    </location>
</feature>
<feature type="transmembrane region" description="Helical" evidence="12">
    <location>
        <begin position="351"/>
        <end position="369"/>
    </location>
</feature>
<feature type="transmembrane region" description="Helical" evidence="12">
    <location>
        <begin position="249"/>
        <end position="268"/>
    </location>
</feature>
<keyword evidence="7" id="KW-0408">Iron</keyword>
<dbReference type="AlphaFoldDB" id="A0A2T4JI12"/>
<comment type="cofactor">
    <cofactor evidence="1">
        <name>heme b</name>
        <dbReference type="ChEBI" id="CHEBI:60344"/>
    </cofactor>
</comment>
<feature type="transmembrane region" description="Helical" evidence="12">
    <location>
        <begin position="56"/>
        <end position="77"/>
    </location>
</feature>
<dbReference type="InterPro" id="IPR023754">
    <property type="entry name" value="HemeA_Synthase_type2"/>
</dbReference>
<evidence type="ECO:0000313" key="14">
    <source>
        <dbReference type="Proteomes" id="UP000241899"/>
    </source>
</evidence>
<dbReference type="InterPro" id="IPR003780">
    <property type="entry name" value="COX15/CtaA_fam"/>
</dbReference>
<evidence type="ECO:0000256" key="5">
    <source>
        <dbReference type="ARBA" id="ARBA00022989"/>
    </source>
</evidence>
<evidence type="ECO:0000256" key="11">
    <source>
        <dbReference type="ARBA" id="ARBA00048044"/>
    </source>
</evidence>
<evidence type="ECO:0000256" key="1">
    <source>
        <dbReference type="ARBA" id="ARBA00001970"/>
    </source>
</evidence>
<dbReference type="GO" id="GO:0016020">
    <property type="term" value="C:membrane"/>
    <property type="evidence" value="ECO:0007669"/>
    <property type="project" value="UniProtKB-SubCell"/>
</dbReference>
<evidence type="ECO:0000256" key="3">
    <source>
        <dbReference type="ARBA" id="ARBA00022692"/>
    </source>
</evidence>
<keyword evidence="8" id="KW-0350">Heme biosynthesis</keyword>
<dbReference type="EMBL" id="PZKF01000018">
    <property type="protein sequence ID" value="PTE17417.1"/>
    <property type="molecule type" value="Genomic_DNA"/>
</dbReference>
<dbReference type="PANTHER" id="PTHR23289:SF2">
    <property type="entry name" value="CYTOCHROME C OXIDASE ASSEMBLY PROTEIN COX15 HOMOLOG"/>
    <property type="match status" value="1"/>
</dbReference>
<evidence type="ECO:0000256" key="2">
    <source>
        <dbReference type="ARBA" id="ARBA00004141"/>
    </source>
</evidence>
<accession>A0A2T4JI12</accession>
<dbReference type="Pfam" id="PF02628">
    <property type="entry name" value="COX15-CtaA"/>
    <property type="match status" value="1"/>
</dbReference>
<feature type="transmembrane region" description="Helical" evidence="12">
    <location>
        <begin position="185"/>
        <end position="207"/>
    </location>
</feature>
<proteinExistence type="predicted"/>
<gene>
    <name evidence="13" type="ORF">C5F46_09230</name>
</gene>
<dbReference type="GO" id="GO:0016653">
    <property type="term" value="F:oxidoreductase activity, acting on NAD(P)H, heme protein as acceptor"/>
    <property type="evidence" value="ECO:0007669"/>
    <property type="project" value="TreeGrafter"/>
</dbReference>
<evidence type="ECO:0000256" key="9">
    <source>
        <dbReference type="ARBA" id="ARBA00023136"/>
    </source>
</evidence>
<evidence type="ECO:0008006" key="15">
    <source>
        <dbReference type="Google" id="ProtNLM"/>
    </source>
</evidence>
<comment type="subcellular location">
    <subcellularLocation>
        <location evidence="2">Membrane</location>
        <topology evidence="2">Multi-pass membrane protein</topology>
    </subcellularLocation>
</comment>
<keyword evidence="5 12" id="KW-1133">Transmembrane helix</keyword>
<keyword evidence="14" id="KW-1185">Reference proteome</keyword>
<evidence type="ECO:0000256" key="4">
    <source>
        <dbReference type="ARBA" id="ARBA00022723"/>
    </source>
</evidence>
<organism evidence="13 14">
    <name type="scientific">Phaeovulum veldkampii DSM 11550</name>
    <dbReference type="NCBI Taxonomy" id="1185920"/>
    <lineage>
        <taxon>Bacteria</taxon>
        <taxon>Pseudomonadati</taxon>
        <taxon>Pseudomonadota</taxon>
        <taxon>Alphaproteobacteria</taxon>
        <taxon>Rhodobacterales</taxon>
        <taxon>Paracoccaceae</taxon>
        <taxon>Phaeovulum</taxon>
    </lineage>
</organism>
<dbReference type="GO" id="GO:0120547">
    <property type="term" value="F:heme A synthase activity"/>
    <property type="evidence" value="ECO:0007669"/>
    <property type="project" value="UniProtKB-EC"/>
</dbReference>
<name>A0A2T4JI12_9RHOB</name>
<keyword evidence="9 12" id="KW-0472">Membrane</keyword>
<keyword evidence="6" id="KW-0560">Oxidoreductase</keyword>
<sequence>MKAPARAPSLRRDSREAAMAKKRSIFEEVATPQAPVPQGGMIDARPQRGARGPIRVWLALVSVLVLAALMAAAWLRLSDADLAAALWQAPLSLVPPMDAAGWVAALAAVQPPPAVPALMLLTPPGGASPLAAPEAGLTLAAFQPLYWAHWGQMVAVLAAVLVWLLGWLGFALMRRFPAGMAGAQGLVGLVLIAAAALSLGGSAGVLADQALVQTARLVQLAGLDPAALPQAPLWPGRAAVLAQLAPWRAALAAALGFAALGMLLWPWLKLARSDVALLQARRLGEPRLLALATGMMFFAFAQILLGGLLAGIDAGRGFADWPMMAGKVLPVEVLAALRWPEALRDPALVQFAHRGAGYLLVVLGLVAVWRSRRSPHPVTRGAFTALALVLVLQSALGVLAVLRGSPAELGLAHLAGAVVLWGVILRARLFARYPVVQSIRGGKQ</sequence>
<feature type="transmembrane region" description="Helical" evidence="12">
    <location>
        <begin position="381"/>
        <end position="403"/>
    </location>
</feature>
<feature type="transmembrane region" description="Helical" evidence="12">
    <location>
        <begin position="153"/>
        <end position="173"/>
    </location>
</feature>
<dbReference type="GO" id="GO:0006784">
    <property type="term" value="P:heme A biosynthetic process"/>
    <property type="evidence" value="ECO:0007669"/>
    <property type="project" value="InterPro"/>
</dbReference>
<comment type="caution">
    <text evidence="13">The sequence shown here is derived from an EMBL/GenBank/DDBJ whole genome shotgun (WGS) entry which is preliminary data.</text>
</comment>
<dbReference type="Proteomes" id="UP000241899">
    <property type="component" value="Unassembled WGS sequence"/>
</dbReference>
<evidence type="ECO:0000256" key="12">
    <source>
        <dbReference type="SAM" id="Phobius"/>
    </source>
</evidence>
<evidence type="ECO:0000256" key="6">
    <source>
        <dbReference type="ARBA" id="ARBA00023002"/>
    </source>
</evidence>
<dbReference type="PANTHER" id="PTHR23289">
    <property type="entry name" value="CYTOCHROME C OXIDASE ASSEMBLY PROTEIN COX15"/>
    <property type="match status" value="1"/>
</dbReference>
<dbReference type="GO" id="GO:0046872">
    <property type="term" value="F:metal ion binding"/>
    <property type="evidence" value="ECO:0007669"/>
    <property type="project" value="UniProtKB-KW"/>
</dbReference>
<evidence type="ECO:0000256" key="8">
    <source>
        <dbReference type="ARBA" id="ARBA00023133"/>
    </source>
</evidence>
<keyword evidence="3 12" id="KW-0812">Transmembrane</keyword>
<reference evidence="13 14" key="1">
    <citation type="submission" date="2018-03" db="EMBL/GenBank/DDBJ databases">
        <title>Rhodobacter veldkampii.</title>
        <authorList>
            <person name="Meyer T.E."/>
            <person name="Miller S."/>
            <person name="Lodha T."/>
            <person name="Gandham S."/>
            <person name="Chintalapati S."/>
            <person name="Chintalapati V.R."/>
        </authorList>
    </citation>
    <scope>NUCLEOTIDE SEQUENCE [LARGE SCALE GENOMIC DNA]</scope>
    <source>
        <strain evidence="13 14">DSM 11550</strain>
    </source>
</reference>